<keyword evidence="2" id="KW-1185">Reference proteome</keyword>
<comment type="caution">
    <text evidence="1">The sequence shown here is derived from an EMBL/GenBank/DDBJ whole genome shotgun (WGS) entry which is preliminary data.</text>
</comment>
<proteinExistence type="predicted"/>
<dbReference type="Proteomes" id="UP000789860">
    <property type="component" value="Unassembled WGS sequence"/>
</dbReference>
<organism evidence="1 2">
    <name type="scientific">Scutellospora calospora</name>
    <dbReference type="NCBI Taxonomy" id="85575"/>
    <lineage>
        <taxon>Eukaryota</taxon>
        <taxon>Fungi</taxon>
        <taxon>Fungi incertae sedis</taxon>
        <taxon>Mucoromycota</taxon>
        <taxon>Glomeromycotina</taxon>
        <taxon>Glomeromycetes</taxon>
        <taxon>Diversisporales</taxon>
        <taxon>Gigasporaceae</taxon>
        <taxon>Scutellospora</taxon>
    </lineage>
</organism>
<evidence type="ECO:0000313" key="2">
    <source>
        <dbReference type="Proteomes" id="UP000789860"/>
    </source>
</evidence>
<gene>
    <name evidence="1" type="ORF">SCALOS_LOCUS6063</name>
</gene>
<feature type="non-terminal residue" evidence="1">
    <location>
        <position position="553"/>
    </location>
</feature>
<feature type="non-terminal residue" evidence="1">
    <location>
        <position position="1"/>
    </location>
</feature>
<accession>A0ACA9MAK4</accession>
<sequence>SNGSSGSVSTSPFSMFIKAVVDNSEITRKNSETMVRFIKEFSRTDHETTSITRAKAYQSTVFDDVDVEYFLSKNNTHLGSFQQNGTVNTYLRRNSVPTDTEDDVQEWFNGLMENLPNFSKKIAIRDTHTNIYFSGYKPDISVFIEDDIINDVYLTMFVQTLLEVKKRKSFSNLLDEDKGQVLNYIRILIRQQPLRELFAVFLSDGFYFYVMAYDRRTKRYSEHTTNLKTGLRLFWVLINYSSPFTTMVGPKSIDFKPSQGDFTRIRLREYLGAGSSSSVYKIDWENASSAIKIFNNGYDLSNEVNALNFLNKGNFPNVPTYIAHDDNSIIIRPVCERFGNRFQVSHALQLLQLLVLIHREQICHRDVRPENILLDNDNNRLVLVDWGSAIRITNHNQIYTYEGTTTFASPNILEENFGPYVPSVSDDLHSFVCTMYILRNPSEMPAISERDLSSKARVIKEYWNDKLEGPLWAEMINASADKNYNLLKKFKKLIKLFSLELFNGIDKSEIARIRSFATRFILNLSDSNVDRVIAGVLRAEPDNLVFNHLTPTG</sequence>
<evidence type="ECO:0000313" key="1">
    <source>
        <dbReference type="EMBL" id="CAG8577113.1"/>
    </source>
</evidence>
<reference evidence="1" key="1">
    <citation type="submission" date="2021-06" db="EMBL/GenBank/DDBJ databases">
        <authorList>
            <person name="Kallberg Y."/>
            <person name="Tangrot J."/>
            <person name="Rosling A."/>
        </authorList>
    </citation>
    <scope>NUCLEOTIDE SEQUENCE</scope>
    <source>
        <strain evidence="1">AU212A</strain>
    </source>
</reference>
<name>A0ACA9MAK4_9GLOM</name>
<protein>
    <submittedName>
        <fullName evidence="1">8462_t:CDS:1</fullName>
    </submittedName>
</protein>
<dbReference type="EMBL" id="CAJVPM010010881">
    <property type="protein sequence ID" value="CAG8577113.1"/>
    <property type="molecule type" value="Genomic_DNA"/>
</dbReference>